<protein>
    <submittedName>
        <fullName evidence="1">Uncharacterized protein</fullName>
    </submittedName>
</protein>
<keyword evidence="3" id="KW-1185">Reference proteome</keyword>
<feature type="non-terminal residue" evidence="1">
    <location>
        <position position="75"/>
    </location>
</feature>
<dbReference type="EMBL" id="CAXAMN010024828">
    <property type="protein sequence ID" value="CAK9090306.1"/>
    <property type="molecule type" value="Genomic_DNA"/>
</dbReference>
<proteinExistence type="predicted"/>
<evidence type="ECO:0000313" key="1">
    <source>
        <dbReference type="EMBL" id="CAK9090306.1"/>
    </source>
</evidence>
<gene>
    <name evidence="1" type="ORF">CCMP2556_LOCUS43404</name>
    <name evidence="2" type="ORF">CCMP2556_LOCUS43484</name>
</gene>
<sequence length="75" mass="8514">MLGDFPRHPVAEKRNRKSCVGCTLYCDEIESLNESWMFVLWSSDVSPYRTDSVSSRFPIAIIPASLYVINDEGVN</sequence>
<name>A0ABP0QT78_9DINO</name>
<comment type="caution">
    <text evidence="1">The sequence shown here is derived from an EMBL/GenBank/DDBJ whole genome shotgun (WGS) entry which is preliminary data.</text>
</comment>
<evidence type="ECO:0000313" key="3">
    <source>
        <dbReference type="Proteomes" id="UP001642484"/>
    </source>
</evidence>
<dbReference type="EMBL" id="CAXAMN010024854">
    <property type="protein sequence ID" value="CAK9090486.1"/>
    <property type="molecule type" value="Genomic_DNA"/>
</dbReference>
<reference evidence="1 3" key="1">
    <citation type="submission" date="2024-02" db="EMBL/GenBank/DDBJ databases">
        <authorList>
            <person name="Chen Y."/>
            <person name="Shah S."/>
            <person name="Dougan E. K."/>
            <person name="Thang M."/>
            <person name="Chan C."/>
        </authorList>
    </citation>
    <scope>NUCLEOTIDE SEQUENCE [LARGE SCALE GENOMIC DNA]</scope>
</reference>
<dbReference type="Proteomes" id="UP001642484">
    <property type="component" value="Unassembled WGS sequence"/>
</dbReference>
<evidence type="ECO:0000313" key="2">
    <source>
        <dbReference type="EMBL" id="CAK9090486.1"/>
    </source>
</evidence>
<organism evidence="1 3">
    <name type="scientific">Durusdinium trenchii</name>
    <dbReference type="NCBI Taxonomy" id="1381693"/>
    <lineage>
        <taxon>Eukaryota</taxon>
        <taxon>Sar</taxon>
        <taxon>Alveolata</taxon>
        <taxon>Dinophyceae</taxon>
        <taxon>Suessiales</taxon>
        <taxon>Symbiodiniaceae</taxon>
        <taxon>Durusdinium</taxon>
    </lineage>
</organism>
<accession>A0ABP0QT78</accession>